<dbReference type="Proteomes" id="UP000315037">
    <property type="component" value="Unassembled WGS sequence"/>
</dbReference>
<sequence>MTRLHAGVLSFPAPPLPDRAARATGFAGVALPVPATSFQGPNAPARADRWQTDDRNGMTGQWMNPTAPGALSRHCALAGPAPLHDNPRSRRPLPRRPRSSATECPIS</sequence>
<comment type="caution">
    <text evidence="2">The sequence shown here is derived from an EMBL/GenBank/DDBJ whole genome shotgun (WGS) entry which is preliminary data.</text>
</comment>
<dbReference type="EMBL" id="SORZ01000002">
    <property type="protein sequence ID" value="TPW34443.1"/>
    <property type="molecule type" value="Genomic_DNA"/>
</dbReference>
<reference evidence="2 3" key="1">
    <citation type="submission" date="2019-03" db="EMBL/GenBank/DDBJ databases">
        <title>The complete genome sequence of Neokomagataea sp. Jb2 NBRC113641.</title>
        <authorList>
            <person name="Chua K.-O."/>
            <person name="Chan K.-G."/>
            <person name="See-Too W.-S."/>
        </authorList>
    </citation>
    <scope>NUCLEOTIDE SEQUENCE [LARGE SCALE GENOMIC DNA]</scope>
    <source>
        <strain evidence="2 3">Jb2</strain>
    </source>
</reference>
<feature type="compositionally biased region" description="Basic and acidic residues" evidence="1">
    <location>
        <begin position="46"/>
        <end position="56"/>
    </location>
</feature>
<accession>A0A506UMT8</accession>
<gene>
    <name evidence="2" type="ORF">E3202_08135</name>
</gene>
<proteinExistence type="predicted"/>
<evidence type="ECO:0000313" key="2">
    <source>
        <dbReference type="EMBL" id="TPW34443.1"/>
    </source>
</evidence>
<dbReference type="RefSeq" id="WP_165601026.1">
    <property type="nucleotide sequence ID" value="NZ_SORZ01000002.1"/>
</dbReference>
<keyword evidence="3" id="KW-1185">Reference proteome</keyword>
<evidence type="ECO:0000313" key="3">
    <source>
        <dbReference type="Proteomes" id="UP000315037"/>
    </source>
</evidence>
<dbReference type="AlphaFoldDB" id="A0A506UMT8"/>
<evidence type="ECO:0000256" key="1">
    <source>
        <dbReference type="SAM" id="MobiDB-lite"/>
    </source>
</evidence>
<protein>
    <submittedName>
        <fullName evidence="2">Uncharacterized protein</fullName>
    </submittedName>
</protein>
<name>A0A506UMT8_9PROT</name>
<organism evidence="2 3">
    <name type="scientific">Oecophyllibacter saccharovorans</name>
    <dbReference type="NCBI Taxonomy" id="2558360"/>
    <lineage>
        <taxon>Bacteria</taxon>
        <taxon>Pseudomonadati</taxon>
        <taxon>Pseudomonadota</taxon>
        <taxon>Alphaproteobacteria</taxon>
        <taxon>Acetobacterales</taxon>
        <taxon>Acetobacteraceae</taxon>
        <taxon>Oecophyllibacter</taxon>
    </lineage>
</organism>
<feature type="compositionally biased region" description="Basic residues" evidence="1">
    <location>
        <begin position="89"/>
        <end position="98"/>
    </location>
</feature>
<feature type="region of interest" description="Disordered" evidence="1">
    <location>
        <begin position="33"/>
        <end position="107"/>
    </location>
</feature>